<evidence type="ECO:0000256" key="7">
    <source>
        <dbReference type="ARBA" id="ARBA00029853"/>
    </source>
</evidence>
<keyword evidence="5 8" id="KW-0663">Pyridoxal phosphate</keyword>
<evidence type="ECO:0000256" key="8">
    <source>
        <dbReference type="RuleBase" id="RU362118"/>
    </source>
</evidence>
<dbReference type="GO" id="GO:0005737">
    <property type="term" value="C:cytoplasm"/>
    <property type="evidence" value="ECO:0007669"/>
    <property type="project" value="TreeGrafter"/>
</dbReference>
<name>A0A7R8ZQ73_9CRUS</name>
<dbReference type="InterPro" id="IPR015421">
    <property type="entry name" value="PyrdxlP-dep_Trfase_major"/>
</dbReference>
<dbReference type="GO" id="GO:0019343">
    <property type="term" value="P:cysteine biosynthetic process via cystathionine"/>
    <property type="evidence" value="ECO:0007669"/>
    <property type="project" value="TreeGrafter"/>
</dbReference>
<dbReference type="Gene3D" id="3.90.1150.10">
    <property type="entry name" value="Aspartate Aminotransferase, domain 1"/>
    <property type="match status" value="1"/>
</dbReference>
<dbReference type="AlphaFoldDB" id="A0A7R8ZQ73"/>
<feature type="compositionally biased region" description="Polar residues" evidence="9">
    <location>
        <begin position="132"/>
        <end position="143"/>
    </location>
</feature>
<dbReference type="PANTHER" id="PTHR11808">
    <property type="entry name" value="TRANS-SULFURATION ENZYME FAMILY MEMBER"/>
    <property type="match status" value="1"/>
</dbReference>
<evidence type="ECO:0000313" key="10">
    <source>
        <dbReference type="EMBL" id="CAD7232333.1"/>
    </source>
</evidence>
<feature type="non-terminal residue" evidence="10">
    <location>
        <position position="547"/>
    </location>
</feature>
<dbReference type="EMBL" id="OB664538">
    <property type="protein sequence ID" value="CAD7232333.1"/>
    <property type="molecule type" value="Genomic_DNA"/>
</dbReference>
<feature type="compositionally biased region" description="Pro residues" evidence="9">
    <location>
        <begin position="52"/>
        <end position="62"/>
    </location>
</feature>
<accession>A0A7R8ZQ73</accession>
<keyword evidence="6" id="KW-0198">Cysteine biosynthesis</keyword>
<evidence type="ECO:0000256" key="3">
    <source>
        <dbReference type="ARBA" id="ARBA00009077"/>
    </source>
</evidence>
<evidence type="ECO:0000256" key="4">
    <source>
        <dbReference type="ARBA" id="ARBA00012085"/>
    </source>
</evidence>
<organism evidence="10">
    <name type="scientific">Cyprideis torosa</name>
    <dbReference type="NCBI Taxonomy" id="163714"/>
    <lineage>
        <taxon>Eukaryota</taxon>
        <taxon>Metazoa</taxon>
        <taxon>Ecdysozoa</taxon>
        <taxon>Arthropoda</taxon>
        <taxon>Crustacea</taxon>
        <taxon>Oligostraca</taxon>
        <taxon>Ostracoda</taxon>
        <taxon>Podocopa</taxon>
        <taxon>Podocopida</taxon>
        <taxon>Cytherocopina</taxon>
        <taxon>Cytheroidea</taxon>
        <taxon>Cytherideidae</taxon>
        <taxon>Cyprideis</taxon>
    </lineage>
</organism>
<gene>
    <name evidence="10" type="ORF">CTOB1V02_LOCUS10169</name>
</gene>
<feature type="region of interest" description="Disordered" evidence="9">
    <location>
        <begin position="48"/>
        <end position="143"/>
    </location>
</feature>
<dbReference type="PROSITE" id="PS50003">
    <property type="entry name" value="PH_DOMAIN"/>
    <property type="match status" value="1"/>
</dbReference>
<dbReference type="GO" id="GO:0019346">
    <property type="term" value="P:transsulfuration"/>
    <property type="evidence" value="ECO:0007669"/>
    <property type="project" value="InterPro"/>
</dbReference>
<dbReference type="InterPro" id="IPR015424">
    <property type="entry name" value="PyrdxlP-dep_Trfase"/>
</dbReference>
<dbReference type="CDD" id="cd00614">
    <property type="entry name" value="CGS_like"/>
    <property type="match status" value="1"/>
</dbReference>
<dbReference type="SUPFAM" id="SSF53383">
    <property type="entry name" value="PLP-dependent transferases"/>
    <property type="match status" value="1"/>
</dbReference>
<dbReference type="OrthoDB" id="3512640at2759"/>
<protein>
    <recommendedName>
        <fullName evidence="4">cystathionine gamma-lyase</fullName>
        <ecNumber evidence="4">4.4.1.1</ecNumber>
    </recommendedName>
    <alternativeName>
        <fullName evidence="7">Gamma-cystathionase</fullName>
    </alternativeName>
</protein>
<dbReference type="InterPro" id="IPR001849">
    <property type="entry name" value="PH_domain"/>
</dbReference>
<dbReference type="InterPro" id="IPR000277">
    <property type="entry name" value="Cys/Met-Metab_PyrdxlP-dep_enz"/>
</dbReference>
<comment type="pathway">
    <text evidence="2">Amino-acid biosynthesis; L-cysteine biosynthesis; L-cysteine from L-homocysteine and L-serine: step 2/2.</text>
</comment>
<dbReference type="UniPathway" id="UPA00136">
    <property type="reaction ID" value="UER00202"/>
</dbReference>
<feature type="compositionally biased region" description="Low complexity" evidence="9">
    <location>
        <begin position="108"/>
        <end position="122"/>
    </location>
</feature>
<keyword evidence="6" id="KW-0028">Amino-acid biosynthesis</keyword>
<dbReference type="Pfam" id="PF01053">
    <property type="entry name" value="Cys_Met_Meta_PP"/>
    <property type="match status" value="1"/>
</dbReference>
<feature type="compositionally biased region" description="Basic residues" evidence="9">
    <location>
        <begin position="81"/>
        <end position="93"/>
    </location>
</feature>
<dbReference type="Gene3D" id="3.40.640.10">
    <property type="entry name" value="Type I PLP-dependent aspartate aminotransferase-like (Major domain)"/>
    <property type="match status" value="1"/>
</dbReference>
<dbReference type="EC" id="4.4.1.1" evidence="4"/>
<proteinExistence type="inferred from homology"/>
<dbReference type="GO" id="GO:0004123">
    <property type="term" value="F:cystathionine gamma-lyase activity"/>
    <property type="evidence" value="ECO:0007669"/>
    <property type="project" value="TreeGrafter"/>
</dbReference>
<comment type="cofactor">
    <cofactor evidence="1 8">
        <name>pyridoxal 5'-phosphate</name>
        <dbReference type="ChEBI" id="CHEBI:597326"/>
    </cofactor>
</comment>
<evidence type="ECO:0000256" key="6">
    <source>
        <dbReference type="ARBA" id="ARBA00023192"/>
    </source>
</evidence>
<comment type="similarity">
    <text evidence="3 8">Belongs to the trans-sulfuration enzymes family.</text>
</comment>
<evidence type="ECO:0000256" key="5">
    <source>
        <dbReference type="ARBA" id="ARBA00022898"/>
    </source>
</evidence>
<sequence>NFCMASKTAERLQNIRLHFEKHHVLQADSLELYQRWIDALQSSIARALTHPASPPESPPPTQECPSFSTASQDKARDVEKRRQKKQRFPRWRFSRQSSKATPAPPRHASSFPSSLLPPARSRQNPHRLTGPSVLSSLTRPSARNQKRYECQRLSLTPASASACPLLDRLPETKRVQLRSEIKKKYDITAKTLSILEVGDIVRVQHQTTKKWDLIAKIMEIKPRKRSYLLKTLAFSSGVAAITAVIHLLNCGDHWIVHDDLYPGVIKELRDMALKMGIETTFVDARYCDRVRAAMQPNTRLVWIEPITNPLLNLVDVEAVARVVQEKKGCVFAVDNTFLTGYFLRPLEFGATLVIYSATKYLNGHNDVTLGYVALNDDAMYEALWNIQQGAGSVPSPFECYLLLRSLKTLPIRMEKHMTNGLAVARYLQAEPHVEKVIHPGLDDYSSSALLRHQCSGYSGMVAFYLRGCAEDAHRFVTSLRVVSNADSLGGCESTAKIPACLGTSYTPEEAALRGITPNLVRMSVGLEDPKDIIADLDQALKSTFTEM</sequence>
<evidence type="ECO:0000256" key="2">
    <source>
        <dbReference type="ARBA" id="ARBA00005038"/>
    </source>
</evidence>
<dbReference type="InterPro" id="IPR015422">
    <property type="entry name" value="PyrdxlP-dep_Trfase_small"/>
</dbReference>
<evidence type="ECO:0000256" key="1">
    <source>
        <dbReference type="ARBA" id="ARBA00001933"/>
    </source>
</evidence>
<reference evidence="10" key="1">
    <citation type="submission" date="2020-11" db="EMBL/GenBank/DDBJ databases">
        <authorList>
            <person name="Tran Van P."/>
        </authorList>
    </citation>
    <scope>NUCLEOTIDE SEQUENCE</scope>
</reference>
<evidence type="ECO:0000256" key="9">
    <source>
        <dbReference type="SAM" id="MobiDB-lite"/>
    </source>
</evidence>
<dbReference type="GO" id="GO:0030170">
    <property type="term" value="F:pyridoxal phosphate binding"/>
    <property type="evidence" value="ECO:0007669"/>
    <property type="project" value="InterPro"/>
</dbReference>
<dbReference type="PANTHER" id="PTHR11808:SF15">
    <property type="entry name" value="CYSTATHIONINE GAMMA-LYASE"/>
    <property type="match status" value="1"/>
</dbReference>